<sequence>MAGKKTAGAGTGLDIAALFEQELQARNEDLRRQAALTMFFKLHPTNKVSVEQFINELKQHKDVWAAVSEMGILDFAENLIGGAKVKAAAKPDGESKRTRLSEGQKNSLKGIIVSVLSSANGGLSRTEIADNISNDLLNTVGVDRAELANKLRQPLGELVADHKIHTVGEKRLMKYHHGKKK</sequence>
<protein>
    <submittedName>
        <fullName evidence="1">Uncharacterized protein</fullName>
    </submittedName>
</protein>
<dbReference type="AlphaFoldDB" id="L7VUZ6"/>
<reference evidence="1" key="1">
    <citation type="submission" date="2012-09" db="EMBL/GenBank/DDBJ databases">
        <title>Metagenomic Characterization of a Microbial Community in Wastewater Detects High Levels of Antibiotic Resistance.</title>
        <authorList>
            <person name="Abrams M."/>
            <person name="Caldwell A."/>
            <person name="Vandaei E."/>
            <person name="Lee W."/>
            <person name="Perrott J."/>
            <person name="Khan S.Y."/>
            <person name="Ta J."/>
            <person name="Romero D."/>
            <person name="Nguyen V."/>
            <person name="Pourmand N."/>
            <person name="Ouverney C.C."/>
        </authorList>
    </citation>
    <scope>NUCLEOTIDE SEQUENCE</scope>
</reference>
<name>L7VUZ6_9BACT</name>
<proteinExistence type="predicted"/>
<dbReference type="EMBL" id="JX649863">
    <property type="protein sequence ID" value="AGC71116.1"/>
    <property type="molecule type" value="Genomic_DNA"/>
</dbReference>
<accession>L7VUZ6</accession>
<organism evidence="1">
    <name type="scientific">uncultured bacterium A1Q1_fos_18</name>
    <dbReference type="NCBI Taxonomy" id="1256551"/>
    <lineage>
        <taxon>Bacteria</taxon>
        <taxon>environmental samples</taxon>
    </lineage>
</organism>
<evidence type="ECO:0000313" key="1">
    <source>
        <dbReference type="EMBL" id="AGC71116.1"/>
    </source>
</evidence>